<dbReference type="Proteomes" id="UP000199103">
    <property type="component" value="Chromosome I"/>
</dbReference>
<dbReference type="CDD" id="cd11033">
    <property type="entry name" value="CYP142-like"/>
    <property type="match status" value="1"/>
</dbReference>
<keyword evidence="2" id="KW-0479">Metal-binding</keyword>
<dbReference type="GO" id="GO:0020037">
    <property type="term" value="F:heme binding"/>
    <property type="evidence" value="ECO:0007669"/>
    <property type="project" value="InterPro"/>
</dbReference>
<evidence type="ECO:0000313" key="4">
    <source>
        <dbReference type="Proteomes" id="UP000199103"/>
    </source>
</evidence>
<reference evidence="3 4" key="1">
    <citation type="submission" date="2016-10" db="EMBL/GenBank/DDBJ databases">
        <authorList>
            <person name="de Groot N.N."/>
        </authorList>
    </citation>
    <scope>NUCLEOTIDE SEQUENCE [LARGE SCALE GENOMIC DNA]</scope>
    <source>
        <strain evidence="3 4">DSM 21800</strain>
    </source>
</reference>
<dbReference type="GO" id="GO:0036199">
    <property type="term" value="F:cholest-4-en-3-one 26-monooxygenase activity"/>
    <property type="evidence" value="ECO:0007669"/>
    <property type="project" value="TreeGrafter"/>
</dbReference>
<keyword evidence="4" id="KW-1185">Reference proteome</keyword>
<dbReference type="GO" id="GO:0006707">
    <property type="term" value="P:cholesterol catabolic process"/>
    <property type="evidence" value="ECO:0007669"/>
    <property type="project" value="TreeGrafter"/>
</dbReference>
<organism evidence="3 4">
    <name type="scientific">Microlunatus soli</name>
    <dbReference type="NCBI Taxonomy" id="630515"/>
    <lineage>
        <taxon>Bacteria</taxon>
        <taxon>Bacillati</taxon>
        <taxon>Actinomycetota</taxon>
        <taxon>Actinomycetes</taxon>
        <taxon>Propionibacteriales</taxon>
        <taxon>Propionibacteriaceae</taxon>
        <taxon>Microlunatus</taxon>
    </lineage>
</organism>
<dbReference type="PROSITE" id="PS00086">
    <property type="entry name" value="CYTOCHROME_P450"/>
    <property type="match status" value="1"/>
</dbReference>
<keyword evidence="2" id="KW-0503">Monooxygenase</keyword>
<name>A0A1H1VUW1_9ACTN</name>
<dbReference type="Gene3D" id="1.10.630.10">
    <property type="entry name" value="Cytochrome P450"/>
    <property type="match status" value="1"/>
</dbReference>
<dbReference type="STRING" id="630515.SAMN04489812_3351"/>
<dbReference type="GO" id="GO:0005506">
    <property type="term" value="F:iron ion binding"/>
    <property type="evidence" value="ECO:0007669"/>
    <property type="project" value="InterPro"/>
</dbReference>
<evidence type="ECO:0000313" key="3">
    <source>
        <dbReference type="EMBL" id="SDS88250.1"/>
    </source>
</evidence>
<dbReference type="AlphaFoldDB" id="A0A1H1VUW1"/>
<keyword evidence="2" id="KW-0408">Iron</keyword>
<evidence type="ECO:0000256" key="1">
    <source>
        <dbReference type="ARBA" id="ARBA00010617"/>
    </source>
</evidence>
<sequence length="410" mass="45855">MLVADFDLTEPRTFHRRDLSEHWRRQRAERPVFWHPARGTGSQAGKGAFCDTGFWVVTRYDDVVDLYRAGDAVTSENGNVLDTLLSGGDSASRKMLAVTDGARHRTIRKKLVRSFTPRALAELTERIRNRTVAVVDEALTAADGDSIDVATRIADRLPIEAICDLMDVPAADRPQLLSWNKAALSADEADTEAFESLIARQEILYYFAELCERRRRSPGLDVVSALAQVEVDGVPLAEDELALNCYSLILGGDESSRMSAITGIRAFADHPEQWQTLRAAPSVDRGIEEILRWSTPSMHFARTAVRPIRVGSEVIEPGQIITLWNSSADFDETVFAEPDVFDVTRHPNPHLAFGHGQHFCLGAFLARTELRALFGELRRRVSRIELAGEPKRVYSNFLFGYSSLPVRFSR</sequence>
<keyword evidence="2" id="KW-0560">Oxidoreductase</keyword>
<dbReference type="InterPro" id="IPR001128">
    <property type="entry name" value="Cyt_P450"/>
</dbReference>
<dbReference type="Pfam" id="PF00067">
    <property type="entry name" value="p450"/>
    <property type="match status" value="1"/>
</dbReference>
<dbReference type="GO" id="GO:0008395">
    <property type="term" value="F:steroid hydroxylase activity"/>
    <property type="evidence" value="ECO:0007669"/>
    <property type="project" value="TreeGrafter"/>
</dbReference>
<dbReference type="RefSeq" id="WP_091526612.1">
    <property type="nucleotide sequence ID" value="NZ_LT629772.1"/>
</dbReference>
<dbReference type="PANTHER" id="PTHR46696:SF4">
    <property type="entry name" value="BIOTIN BIOSYNTHESIS CYTOCHROME P450"/>
    <property type="match status" value="1"/>
</dbReference>
<dbReference type="PANTHER" id="PTHR46696">
    <property type="entry name" value="P450, PUTATIVE (EUROFUNG)-RELATED"/>
    <property type="match status" value="1"/>
</dbReference>
<dbReference type="OrthoDB" id="502624at2"/>
<dbReference type="InterPro" id="IPR017972">
    <property type="entry name" value="Cyt_P450_CS"/>
</dbReference>
<proteinExistence type="inferred from homology"/>
<gene>
    <name evidence="3" type="ORF">SAMN04489812_3351</name>
</gene>
<accession>A0A1H1VUW1</accession>
<dbReference type="SUPFAM" id="SSF48264">
    <property type="entry name" value="Cytochrome P450"/>
    <property type="match status" value="1"/>
</dbReference>
<evidence type="ECO:0000256" key="2">
    <source>
        <dbReference type="RuleBase" id="RU000461"/>
    </source>
</evidence>
<dbReference type="InterPro" id="IPR002397">
    <property type="entry name" value="Cyt_P450_B"/>
</dbReference>
<protein>
    <submittedName>
        <fullName evidence="3">Cytochrome P450</fullName>
    </submittedName>
</protein>
<comment type="similarity">
    <text evidence="1 2">Belongs to the cytochrome P450 family.</text>
</comment>
<keyword evidence="2" id="KW-0349">Heme</keyword>
<dbReference type="EMBL" id="LT629772">
    <property type="protein sequence ID" value="SDS88250.1"/>
    <property type="molecule type" value="Genomic_DNA"/>
</dbReference>
<dbReference type="PRINTS" id="PR00359">
    <property type="entry name" value="BP450"/>
</dbReference>
<dbReference type="InterPro" id="IPR036396">
    <property type="entry name" value="Cyt_P450_sf"/>
</dbReference>